<proteinExistence type="predicted"/>
<keyword evidence="3" id="KW-1185">Reference proteome</keyword>
<evidence type="ECO:0000313" key="2">
    <source>
        <dbReference type="EMBL" id="CAD8067122.1"/>
    </source>
</evidence>
<dbReference type="AlphaFoldDB" id="A0A8S1LLG9"/>
<evidence type="ECO:0000259" key="1">
    <source>
        <dbReference type="PROSITE" id="PS50290"/>
    </source>
</evidence>
<evidence type="ECO:0000313" key="3">
    <source>
        <dbReference type="Proteomes" id="UP000692954"/>
    </source>
</evidence>
<dbReference type="Pfam" id="PF00454">
    <property type="entry name" value="PI3_PI4_kinase"/>
    <property type="match status" value="1"/>
</dbReference>
<dbReference type="EMBL" id="CAJJDN010000022">
    <property type="protein sequence ID" value="CAD8067122.1"/>
    <property type="molecule type" value="Genomic_DNA"/>
</dbReference>
<dbReference type="Proteomes" id="UP000692954">
    <property type="component" value="Unassembled WGS sequence"/>
</dbReference>
<dbReference type="InterPro" id="IPR015433">
    <property type="entry name" value="PI3/4_kinase"/>
</dbReference>
<dbReference type="GO" id="GO:0005737">
    <property type="term" value="C:cytoplasm"/>
    <property type="evidence" value="ECO:0007669"/>
    <property type="project" value="TreeGrafter"/>
</dbReference>
<reference evidence="2" key="1">
    <citation type="submission" date="2021-01" db="EMBL/GenBank/DDBJ databases">
        <authorList>
            <consortium name="Genoscope - CEA"/>
            <person name="William W."/>
        </authorList>
    </citation>
    <scope>NUCLEOTIDE SEQUENCE</scope>
</reference>
<dbReference type="InterPro" id="IPR000403">
    <property type="entry name" value="PI3/4_kinase_cat_dom"/>
</dbReference>
<dbReference type="PANTHER" id="PTHR10048">
    <property type="entry name" value="PHOSPHATIDYLINOSITOL KINASE"/>
    <property type="match status" value="1"/>
</dbReference>
<dbReference type="PROSITE" id="PS50290">
    <property type="entry name" value="PI3_4_KINASE_3"/>
    <property type="match status" value="1"/>
</dbReference>
<dbReference type="PANTHER" id="PTHR10048:SF22">
    <property type="entry name" value="PHOSPHATIDYLINOSITOL 4-KINASE BETA"/>
    <property type="match status" value="1"/>
</dbReference>
<dbReference type="GO" id="GO:0046854">
    <property type="term" value="P:phosphatidylinositol phosphate biosynthetic process"/>
    <property type="evidence" value="ECO:0007669"/>
    <property type="project" value="InterPro"/>
</dbReference>
<dbReference type="GO" id="GO:0016020">
    <property type="term" value="C:membrane"/>
    <property type="evidence" value="ECO:0007669"/>
    <property type="project" value="TreeGrafter"/>
</dbReference>
<organism evidence="2 3">
    <name type="scientific">Paramecium sonneborni</name>
    <dbReference type="NCBI Taxonomy" id="65129"/>
    <lineage>
        <taxon>Eukaryota</taxon>
        <taxon>Sar</taxon>
        <taxon>Alveolata</taxon>
        <taxon>Ciliophora</taxon>
        <taxon>Intramacronucleata</taxon>
        <taxon>Oligohymenophorea</taxon>
        <taxon>Peniculida</taxon>
        <taxon>Parameciidae</taxon>
        <taxon>Paramecium</taxon>
    </lineage>
</organism>
<comment type="caution">
    <text evidence="2">The sequence shown here is derived from an EMBL/GenBank/DDBJ whole genome shotgun (WGS) entry which is preliminary data.</text>
</comment>
<gene>
    <name evidence="2" type="ORF">PSON_ATCC_30995.1.T0220287</name>
</gene>
<dbReference type="GO" id="GO:0004430">
    <property type="term" value="F:1-phosphatidylinositol 4-kinase activity"/>
    <property type="evidence" value="ECO:0007669"/>
    <property type="project" value="TreeGrafter"/>
</dbReference>
<protein>
    <recommendedName>
        <fullName evidence="1">PI3K/PI4K catalytic domain-containing protein</fullName>
    </recommendedName>
</protein>
<dbReference type="OrthoDB" id="10264149at2759"/>
<feature type="domain" description="PI3K/PI4K catalytic" evidence="1">
    <location>
        <begin position="421"/>
        <end position="533"/>
    </location>
</feature>
<sequence>MNNQHMNDDSSYCCLVNSRRNSDSFFANHAIDDQGDVLSTTGVLLQLYKGGQNIEVIASNLEKVRLNPNWLNQNRDDLEYYIPQLINYLVFRGNNKELINFLINVCQNNFFFAHLTYFQLRSLSQIVNKKVIYLRGVIEFLNTYTDLMKEQFEDEYLINGQEFVCHSSNEEAIQVYGTAAYDQLSSKLNASEINIKQYVSINTEDQIKESKNGFLSTINFWNDIIRISERLYLAFPQIISLKADLQKINQNLPSCVYIPFVKDQIRNYVILNIVASESKVFSTKERSPFYICLEIYRPDVEQDQRNDYKQSEAITLQKSIIIQQKMSIRGSVNIDQSKYANVHQITVQQPLQIIDEDIIDETPTVQFYTSENDEDVEVKSVYQSFQKENNEDFVSVRSSFASEIQRKSMVLSQEGQNLFGESAKDQEQRIRDQSLFGNLKSWRLVHLIVKSGDNLKQEQFAMQILSTIDQIFNIEDLPMRLSIYEVISLGPNYGLIEMVKDAITIDSLKRQLWNRQQTLTQFFEQSVFLFNYQ</sequence>
<dbReference type="GO" id="GO:0048015">
    <property type="term" value="P:phosphatidylinositol-mediated signaling"/>
    <property type="evidence" value="ECO:0007669"/>
    <property type="project" value="TreeGrafter"/>
</dbReference>
<accession>A0A8S1LLG9</accession>
<name>A0A8S1LLG9_9CILI</name>